<feature type="compositionally biased region" description="Acidic residues" evidence="1">
    <location>
        <begin position="376"/>
        <end position="386"/>
    </location>
</feature>
<reference evidence="2" key="1">
    <citation type="submission" date="2020-01" db="EMBL/GenBank/DDBJ databases">
        <authorList>
            <consortium name="DOE Joint Genome Institute"/>
            <person name="Haridas S."/>
            <person name="Albert R."/>
            <person name="Binder M."/>
            <person name="Bloem J."/>
            <person name="Labutti K."/>
            <person name="Salamov A."/>
            <person name="Andreopoulos B."/>
            <person name="Baker S.E."/>
            <person name="Barry K."/>
            <person name="Bills G."/>
            <person name="Bluhm B.H."/>
            <person name="Cannon C."/>
            <person name="Castanera R."/>
            <person name="Culley D.E."/>
            <person name="Daum C."/>
            <person name="Ezra D."/>
            <person name="Gonzalez J.B."/>
            <person name="Henrissat B."/>
            <person name="Kuo A."/>
            <person name="Liang C."/>
            <person name="Lipzen A."/>
            <person name="Lutzoni F."/>
            <person name="Magnuson J."/>
            <person name="Mondo S."/>
            <person name="Nolan M."/>
            <person name="Ohm R."/>
            <person name="Pangilinan J."/>
            <person name="Park H.-J."/>
            <person name="Ramirez L."/>
            <person name="Alfaro M."/>
            <person name="Sun H."/>
            <person name="Tritt A."/>
            <person name="Yoshinaga Y."/>
            <person name="Zwiers L.-H."/>
            <person name="Turgeon B.G."/>
            <person name="Goodwin S.B."/>
            <person name="Spatafora J.W."/>
            <person name="Crous P.W."/>
            <person name="Grigoriev I.V."/>
        </authorList>
    </citation>
    <scope>NUCLEOTIDE SEQUENCE</scope>
    <source>
        <strain evidence="2">IPT5</strain>
    </source>
</reference>
<dbReference type="EMBL" id="MU006319">
    <property type="protein sequence ID" value="KAF2848262.1"/>
    <property type="molecule type" value="Genomic_DNA"/>
</dbReference>
<feature type="region of interest" description="Disordered" evidence="1">
    <location>
        <begin position="441"/>
        <end position="472"/>
    </location>
</feature>
<feature type="compositionally biased region" description="Basic and acidic residues" evidence="1">
    <location>
        <begin position="191"/>
        <end position="200"/>
    </location>
</feature>
<keyword evidence="3" id="KW-1185">Reference proteome</keyword>
<evidence type="ECO:0000313" key="2">
    <source>
        <dbReference type="EMBL" id="KAF2848262.1"/>
    </source>
</evidence>
<name>A0A6A7AYR1_9PLEO</name>
<gene>
    <name evidence="2" type="ORF">T440DRAFT_536960</name>
</gene>
<feature type="compositionally biased region" description="Polar residues" evidence="1">
    <location>
        <begin position="206"/>
        <end position="223"/>
    </location>
</feature>
<feature type="region of interest" description="Disordered" evidence="1">
    <location>
        <begin position="1"/>
        <end position="21"/>
    </location>
</feature>
<dbReference type="OrthoDB" id="10664742at2759"/>
<organism evidence="2 3">
    <name type="scientific">Plenodomus tracheiphilus IPT5</name>
    <dbReference type="NCBI Taxonomy" id="1408161"/>
    <lineage>
        <taxon>Eukaryota</taxon>
        <taxon>Fungi</taxon>
        <taxon>Dikarya</taxon>
        <taxon>Ascomycota</taxon>
        <taxon>Pezizomycotina</taxon>
        <taxon>Dothideomycetes</taxon>
        <taxon>Pleosporomycetidae</taxon>
        <taxon>Pleosporales</taxon>
        <taxon>Pleosporineae</taxon>
        <taxon>Leptosphaeriaceae</taxon>
        <taxon>Plenodomus</taxon>
    </lineage>
</organism>
<accession>A0A6A7AYR1</accession>
<protein>
    <submittedName>
        <fullName evidence="2">Uncharacterized protein</fullName>
    </submittedName>
</protein>
<proteinExistence type="predicted"/>
<feature type="region of interest" description="Disordered" evidence="1">
    <location>
        <begin position="370"/>
        <end position="393"/>
    </location>
</feature>
<feature type="compositionally biased region" description="Polar residues" evidence="1">
    <location>
        <begin position="1"/>
        <end position="17"/>
    </location>
</feature>
<evidence type="ECO:0000256" key="1">
    <source>
        <dbReference type="SAM" id="MobiDB-lite"/>
    </source>
</evidence>
<feature type="region of interest" description="Disordered" evidence="1">
    <location>
        <begin position="191"/>
        <end position="251"/>
    </location>
</feature>
<dbReference type="AlphaFoldDB" id="A0A6A7AYR1"/>
<evidence type="ECO:0000313" key="3">
    <source>
        <dbReference type="Proteomes" id="UP000799423"/>
    </source>
</evidence>
<dbReference type="Proteomes" id="UP000799423">
    <property type="component" value="Unassembled WGS sequence"/>
</dbReference>
<sequence>MSQITPAQNPDTSSSHLENLRKRIISIRQTSNKLKSRVEGSLSKMCMGLRADGDGNSDDDDDDEEGVWSLADLEERRVRVGFYKLYAPGGEYGGGAGGGAGVAINSGVDSSVGAGGGVSDGIRVPVQSRISTTSSRPRPHYQREIVAPVRGVRDERRLRTQVGQEREAYKGYHSLHSGRVRKAKLNEAEKKYKSVRERNGGRGFTINDSAYASQSTSETTATPSPDGYVSPPVETSSFRLPPGASQRRTDQSYVEYIPQSPRKESEDSVHGDLVYPPSHPLYGIPRHQHSDFFNGLSTYTLTPRTSRIGLDSESSFGCVGSAGRGSDGEMVRAWRDMLTASQQQFVDWENLASRVGSERGEEVWEEVESMARNGDGLEEGKEEEGENGGQKKKFRLRNLGRKSCWKFGLPRSLRHGQLQQQPNHPNQSHEFQDMISDDVEAASHRSPTFGLEQCLSNPLHESRSSLDPEQPEMKQIPRQIFTSMSAASMNDRLYQQKDHTHTSPRLNTTTAATTINLAAEDPLLLTDVLQTLAQARGVLQTMVQHHENANTPPNPSPPPT</sequence>